<sequence>MITDYIDSLPSGLHVGRSNIRQVAERRFGDVQAFLTSLFSLADEIAHSDLVYTFFHPLLRDQQDVEPQRMKNRGESTEAENTGSGSLKLSVQYAGGVLSVLILHAQSLAVTAQGLPPNPYVKENTFLGGVVIPLNTLPLRQETVAWYPLEYIPR</sequence>
<name>A0ACC0KUM5_CHOFU</name>
<organism evidence="1 2">
    <name type="scientific">Choristoneura fumiferana</name>
    <name type="common">Spruce budworm moth</name>
    <name type="synonym">Archips fumiferana</name>
    <dbReference type="NCBI Taxonomy" id="7141"/>
    <lineage>
        <taxon>Eukaryota</taxon>
        <taxon>Metazoa</taxon>
        <taxon>Ecdysozoa</taxon>
        <taxon>Arthropoda</taxon>
        <taxon>Hexapoda</taxon>
        <taxon>Insecta</taxon>
        <taxon>Pterygota</taxon>
        <taxon>Neoptera</taxon>
        <taxon>Endopterygota</taxon>
        <taxon>Lepidoptera</taxon>
        <taxon>Glossata</taxon>
        <taxon>Ditrysia</taxon>
        <taxon>Tortricoidea</taxon>
        <taxon>Tortricidae</taxon>
        <taxon>Tortricinae</taxon>
        <taxon>Choristoneura</taxon>
    </lineage>
</organism>
<proteinExistence type="predicted"/>
<keyword evidence="2" id="KW-1185">Reference proteome</keyword>
<accession>A0ACC0KUM5</accession>
<comment type="caution">
    <text evidence="1">The sequence shown here is derived from an EMBL/GenBank/DDBJ whole genome shotgun (WGS) entry which is preliminary data.</text>
</comment>
<protein>
    <submittedName>
        <fullName evidence="1">Uncharacterized protein</fullName>
    </submittedName>
</protein>
<dbReference type="EMBL" id="CM046102">
    <property type="protein sequence ID" value="KAI8440020.1"/>
    <property type="molecule type" value="Genomic_DNA"/>
</dbReference>
<evidence type="ECO:0000313" key="2">
    <source>
        <dbReference type="Proteomes" id="UP001064048"/>
    </source>
</evidence>
<dbReference type="Proteomes" id="UP001064048">
    <property type="component" value="Chromosome 2"/>
</dbReference>
<reference evidence="1 2" key="1">
    <citation type="journal article" date="2022" name="Genome Biol. Evol.">
        <title>The Spruce Budworm Genome: Reconstructing the Evolutionary History of Antifreeze Proteins.</title>
        <authorList>
            <person name="Beliveau C."/>
            <person name="Gagne P."/>
            <person name="Picq S."/>
            <person name="Vernygora O."/>
            <person name="Keeling C.I."/>
            <person name="Pinkney K."/>
            <person name="Doucet D."/>
            <person name="Wen F."/>
            <person name="Johnston J.S."/>
            <person name="Maaroufi H."/>
            <person name="Boyle B."/>
            <person name="Laroche J."/>
            <person name="Dewar K."/>
            <person name="Juretic N."/>
            <person name="Blackburn G."/>
            <person name="Nisole A."/>
            <person name="Brunet B."/>
            <person name="Brandao M."/>
            <person name="Lumley L."/>
            <person name="Duan J."/>
            <person name="Quan G."/>
            <person name="Lucarotti C.J."/>
            <person name="Roe A.D."/>
            <person name="Sperling F.A.H."/>
            <person name="Levesque R.C."/>
            <person name="Cusson M."/>
        </authorList>
    </citation>
    <scope>NUCLEOTIDE SEQUENCE [LARGE SCALE GENOMIC DNA]</scope>
    <source>
        <strain evidence="1">Glfc:IPQL:Cfum</strain>
    </source>
</reference>
<evidence type="ECO:0000313" key="1">
    <source>
        <dbReference type="EMBL" id="KAI8440020.1"/>
    </source>
</evidence>
<gene>
    <name evidence="1" type="ORF">MSG28_001454</name>
</gene>